<dbReference type="PROSITE" id="PS51257">
    <property type="entry name" value="PROKAR_LIPOPROTEIN"/>
    <property type="match status" value="1"/>
</dbReference>
<feature type="chain" id="PRO_5022083666" evidence="1">
    <location>
        <begin position="23"/>
        <end position="90"/>
    </location>
</feature>
<feature type="signal peptide" evidence="1">
    <location>
        <begin position="1"/>
        <end position="22"/>
    </location>
</feature>
<evidence type="ECO:0000313" key="2">
    <source>
        <dbReference type="EMBL" id="GEO87140.1"/>
    </source>
</evidence>
<evidence type="ECO:0000256" key="1">
    <source>
        <dbReference type="SAM" id="SignalP"/>
    </source>
</evidence>
<name>A0A512HP12_9HYPH</name>
<accession>A0A512HP12</accession>
<evidence type="ECO:0000313" key="3">
    <source>
        <dbReference type="Proteomes" id="UP000321717"/>
    </source>
</evidence>
<dbReference type="EMBL" id="BJZP01000031">
    <property type="protein sequence ID" value="GEO87140.1"/>
    <property type="molecule type" value="Genomic_DNA"/>
</dbReference>
<sequence>MRPLAALSFCLPLCLFLTGCTAAMHDIEPVPGSITYGAGPTTRLTKSPVGSIVFHQFRDKFDREWEERYVVQPGGSLKLVDRRRYHIPDD</sequence>
<protein>
    <submittedName>
        <fullName evidence="2">Membrane protein</fullName>
    </submittedName>
</protein>
<dbReference type="OrthoDB" id="8279531at2"/>
<keyword evidence="3" id="KW-1185">Reference proteome</keyword>
<reference evidence="2 3" key="1">
    <citation type="submission" date="2019-07" db="EMBL/GenBank/DDBJ databases">
        <title>Whole genome shotgun sequence of Rhizobium naphthalenivorans NBRC 107585.</title>
        <authorList>
            <person name="Hosoyama A."/>
            <person name="Uohara A."/>
            <person name="Ohji S."/>
            <person name="Ichikawa N."/>
        </authorList>
    </citation>
    <scope>NUCLEOTIDE SEQUENCE [LARGE SCALE GENOMIC DNA]</scope>
    <source>
        <strain evidence="2 3">NBRC 107585</strain>
    </source>
</reference>
<keyword evidence="1" id="KW-0732">Signal</keyword>
<proteinExistence type="predicted"/>
<dbReference type="Proteomes" id="UP000321717">
    <property type="component" value="Unassembled WGS sequence"/>
</dbReference>
<gene>
    <name evidence="2" type="ORF">RNA01_40720</name>
</gene>
<dbReference type="RefSeq" id="WP_147181998.1">
    <property type="nucleotide sequence ID" value="NZ_BJZP01000031.1"/>
</dbReference>
<organism evidence="2 3">
    <name type="scientific">Ciceribacter naphthalenivorans</name>
    <dbReference type="NCBI Taxonomy" id="1118451"/>
    <lineage>
        <taxon>Bacteria</taxon>
        <taxon>Pseudomonadati</taxon>
        <taxon>Pseudomonadota</taxon>
        <taxon>Alphaproteobacteria</taxon>
        <taxon>Hyphomicrobiales</taxon>
        <taxon>Rhizobiaceae</taxon>
        <taxon>Ciceribacter</taxon>
    </lineage>
</organism>
<comment type="caution">
    <text evidence="2">The sequence shown here is derived from an EMBL/GenBank/DDBJ whole genome shotgun (WGS) entry which is preliminary data.</text>
</comment>
<dbReference type="AlphaFoldDB" id="A0A512HP12"/>